<dbReference type="Proteomes" id="UP001060414">
    <property type="component" value="Chromosome"/>
</dbReference>
<protein>
    <submittedName>
        <fullName evidence="2">Roadblock/LC7 domain-containing protein</fullName>
    </submittedName>
</protein>
<gene>
    <name evidence="2" type="ORF">L9S41_05985</name>
</gene>
<keyword evidence="3" id="KW-1185">Reference proteome</keyword>
<feature type="domain" description="Roadblock/LAMTOR2" evidence="1">
    <location>
        <begin position="3"/>
        <end position="94"/>
    </location>
</feature>
<evidence type="ECO:0000313" key="2">
    <source>
        <dbReference type="EMBL" id="UWZ80952.1"/>
    </source>
</evidence>
<dbReference type="SUPFAM" id="SSF103196">
    <property type="entry name" value="Roadblock/LC7 domain"/>
    <property type="match status" value="1"/>
</dbReference>
<dbReference type="RefSeq" id="WP_260749319.1">
    <property type="nucleotide sequence ID" value="NZ_CP092109.1"/>
</dbReference>
<dbReference type="Gene3D" id="3.30.450.30">
    <property type="entry name" value="Dynein light chain 2a, cytoplasmic"/>
    <property type="match status" value="1"/>
</dbReference>
<dbReference type="Pfam" id="PF03259">
    <property type="entry name" value="Robl_LC7"/>
    <property type="match status" value="1"/>
</dbReference>
<dbReference type="SMART" id="SM00960">
    <property type="entry name" value="Robl_LC7"/>
    <property type="match status" value="1"/>
</dbReference>
<dbReference type="EMBL" id="CP092109">
    <property type="protein sequence ID" value="UWZ80952.1"/>
    <property type="molecule type" value="Genomic_DNA"/>
</dbReference>
<name>A0ABY5ZP76_9BACT</name>
<dbReference type="InterPro" id="IPR004942">
    <property type="entry name" value="Roadblock/LAMTOR2_dom"/>
</dbReference>
<evidence type="ECO:0000259" key="1">
    <source>
        <dbReference type="SMART" id="SM00960"/>
    </source>
</evidence>
<accession>A0ABY5ZP76</accession>
<evidence type="ECO:0000313" key="3">
    <source>
        <dbReference type="Proteomes" id="UP001060414"/>
    </source>
</evidence>
<organism evidence="2 3">
    <name type="scientific">Geoalkalibacter halelectricus</name>
    <dbReference type="NCBI Taxonomy" id="2847045"/>
    <lineage>
        <taxon>Bacteria</taxon>
        <taxon>Pseudomonadati</taxon>
        <taxon>Thermodesulfobacteriota</taxon>
        <taxon>Desulfuromonadia</taxon>
        <taxon>Desulfuromonadales</taxon>
        <taxon>Geoalkalibacteraceae</taxon>
        <taxon>Geoalkalibacter</taxon>
    </lineage>
</organism>
<proteinExistence type="predicted"/>
<reference evidence="2" key="1">
    <citation type="journal article" date="2022" name="Environ. Microbiol.">
        <title>Geoalkalibacter halelectricus SAP #1 sp. nov. possessing extracellular electron transfer and mineral#reducing capabilities from a haloalkaline environment.</title>
        <authorList>
            <person name="Yadav S."/>
            <person name="Singh R."/>
            <person name="Sundharam S.S."/>
            <person name="Chaudhary S."/>
            <person name="Krishnamurthi S."/>
            <person name="Patil S.A."/>
        </authorList>
    </citation>
    <scope>NUCLEOTIDE SEQUENCE</scope>
    <source>
        <strain evidence="2">SAP-1</strain>
    </source>
</reference>
<sequence>MPLKTLLAEILQHIPGSLGAVLVDWEGEAVEHVSHMDAFELKLLGAHQGIILESLRRVAQRLDGSDIDEVVVHARRLNILIAPVTGEYFLVLTLDRGALTPRARAVVRNHAQRLRREIC</sequence>